<dbReference type="Proteomes" id="UP000078550">
    <property type="component" value="Unassembled WGS sequence"/>
</dbReference>
<keyword evidence="5" id="KW-1185">Reference proteome</keyword>
<accession>A0A1A9AI75</accession>
<evidence type="ECO:0000256" key="1">
    <source>
        <dbReference type="SAM" id="Phobius"/>
    </source>
</evidence>
<dbReference type="EMBL" id="FLRD01001469">
    <property type="protein sequence ID" value="SBT57377.1"/>
    <property type="molecule type" value="Genomic_DNA"/>
</dbReference>
<feature type="transmembrane region" description="Helical" evidence="1">
    <location>
        <begin position="248"/>
        <end position="269"/>
    </location>
</feature>
<evidence type="ECO:0000313" key="5">
    <source>
        <dbReference type="Proteomes" id="UP000078555"/>
    </source>
</evidence>
<dbReference type="InterPro" id="IPR008780">
    <property type="entry name" value="Plasmodium_Vir"/>
</dbReference>
<keyword evidence="1" id="KW-0472">Membrane</keyword>
<sequence>MENYNFYNSVPEFLQFRDDTNRHLQTSSGSYENICKSIIGEESENNKAYINSCVNFLQHLKYLKDNNLYKQNKIYCKFLNYLLNKNFQRSLNNEHSISKLYNDLKSKDDGKQFHIDTCEKEIKYIGKYVLGNIEILYNLYDSFDKYKNNHINGNLNQCFYANKCKSIYNNSINTCYVQFDKPFCKKLKAFKDAYNEELKPGKNCYDAKNILSYPENNYARDSRETSSGFGSFMFKILPHKLNFLRNKIAALILMLLGAYTTLFVLYKFTPLGSWIRPRRQKYLRIGDNEDEGYEQLLSLNSRNAQKTMYNNEYNIKYNALHLL</sequence>
<name>A0A1A9AI75_PLAOA</name>
<evidence type="ECO:0000313" key="3">
    <source>
        <dbReference type="EMBL" id="SBT57377.1"/>
    </source>
</evidence>
<reference evidence="2" key="2">
    <citation type="submission" date="2016-05" db="EMBL/GenBank/DDBJ databases">
        <authorList>
            <person name="Lavstsen T."/>
            <person name="Jespersen J.S."/>
        </authorList>
    </citation>
    <scope>NUCLEOTIDE SEQUENCE [LARGE SCALE GENOMIC DNA]</scope>
</reference>
<gene>
    <name evidence="3" type="ORF">POVWA1_081460</name>
    <name evidence="2" type="ORF">POVWA2_069910</name>
</gene>
<dbReference type="EMBL" id="FLRE01001095">
    <property type="protein sequence ID" value="SBT55797.1"/>
    <property type="molecule type" value="Genomic_DNA"/>
</dbReference>
<keyword evidence="1" id="KW-1133">Transmembrane helix</keyword>
<evidence type="ECO:0000313" key="4">
    <source>
        <dbReference type="Proteomes" id="UP000078550"/>
    </source>
</evidence>
<evidence type="ECO:0000313" key="2">
    <source>
        <dbReference type="EMBL" id="SBT55797.1"/>
    </source>
</evidence>
<protein>
    <submittedName>
        <fullName evidence="2">PIR Superfamily Protein</fullName>
    </submittedName>
</protein>
<organism evidence="2 4">
    <name type="scientific">Plasmodium ovale wallikeri</name>
    <dbReference type="NCBI Taxonomy" id="864142"/>
    <lineage>
        <taxon>Eukaryota</taxon>
        <taxon>Sar</taxon>
        <taxon>Alveolata</taxon>
        <taxon>Apicomplexa</taxon>
        <taxon>Aconoidasida</taxon>
        <taxon>Haemosporida</taxon>
        <taxon>Plasmodiidae</taxon>
        <taxon>Plasmodium</taxon>
        <taxon>Plasmodium (Plasmodium)</taxon>
    </lineage>
</organism>
<proteinExistence type="predicted"/>
<keyword evidence="1" id="KW-0812">Transmembrane</keyword>
<dbReference type="AlphaFoldDB" id="A0A1A9AI75"/>
<dbReference type="Proteomes" id="UP000078555">
    <property type="component" value="Unassembled WGS sequence"/>
</dbReference>
<reference evidence="4 5" key="1">
    <citation type="submission" date="2016-05" db="EMBL/GenBank/DDBJ databases">
        <authorList>
            <person name="Naeem Raeece"/>
        </authorList>
    </citation>
    <scope>NUCLEOTIDE SEQUENCE [LARGE SCALE GENOMIC DNA]</scope>
</reference>
<dbReference type="Pfam" id="PF05795">
    <property type="entry name" value="Plasmodium_Vir"/>
    <property type="match status" value="2"/>
</dbReference>